<comment type="caution">
    <text evidence="2">The sequence shown here is derived from an EMBL/GenBank/DDBJ whole genome shotgun (WGS) entry which is preliminary data.</text>
</comment>
<evidence type="ECO:0000313" key="2">
    <source>
        <dbReference type="EMBL" id="MFD0852928.1"/>
    </source>
</evidence>
<reference evidence="3" key="1">
    <citation type="journal article" date="2019" name="Int. J. Syst. Evol. Microbiol.">
        <title>The Global Catalogue of Microorganisms (GCM) 10K type strain sequencing project: providing services to taxonomists for standard genome sequencing and annotation.</title>
        <authorList>
            <consortium name="The Broad Institute Genomics Platform"/>
            <consortium name="The Broad Institute Genome Sequencing Center for Infectious Disease"/>
            <person name="Wu L."/>
            <person name="Ma J."/>
        </authorList>
    </citation>
    <scope>NUCLEOTIDE SEQUENCE [LARGE SCALE GENOMIC DNA]</scope>
    <source>
        <strain evidence="3">JCM 31696</strain>
    </source>
</reference>
<keyword evidence="3" id="KW-1185">Reference proteome</keyword>
<dbReference type="EMBL" id="JBHTIR010001749">
    <property type="protein sequence ID" value="MFD0852928.1"/>
    <property type="molecule type" value="Genomic_DNA"/>
</dbReference>
<keyword evidence="1" id="KW-1133">Transmembrane helix</keyword>
<keyword evidence="1" id="KW-0812">Transmembrane</keyword>
<sequence length="88" mass="9491">TAVLEIVRAAKGRWNVPLAAAYTVSELVFALPLAWIVYDRTFFNPEFLDAVSGDGVTIPGGIYTAAALVILVIAATESVHRFREAAKK</sequence>
<evidence type="ECO:0000313" key="3">
    <source>
        <dbReference type="Proteomes" id="UP001597083"/>
    </source>
</evidence>
<feature type="transmembrane region" description="Helical" evidence="1">
    <location>
        <begin position="58"/>
        <end position="79"/>
    </location>
</feature>
<evidence type="ECO:0008006" key="4">
    <source>
        <dbReference type="Google" id="ProtNLM"/>
    </source>
</evidence>
<dbReference type="Proteomes" id="UP001597083">
    <property type="component" value="Unassembled WGS sequence"/>
</dbReference>
<name>A0ABW3CEP6_9ACTN</name>
<evidence type="ECO:0000256" key="1">
    <source>
        <dbReference type="SAM" id="Phobius"/>
    </source>
</evidence>
<protein>
    <recommendedName>
        <fullName evidence="4">ABC transporter permease</fullName>
    </recommendedName>
</protein>
<feature type="transmembrane region" description="Helical" evidence="1">
    <location>
        <begin position="18"/>
        <end position="38"/>
    </location>
</feature>
<proteinExistence type="predicted"/>
<organism evidence="2 3">
    <name type="scientific">Actinomadura adrarensis</name>
    <dbReference type="NCBI Taxonomy" id="1819600"/>
    <lineage>
        <taxon>Bacteria</taxon>
        <taxon>Bacillati</taxon>
        <taxon>Actinomycetota</taxon>
        <taxon>Actinomycetes</taxon>
        <taxon>Streptosporangiales</taxon>
        <taxon>Thermomonosporaceae</taxon>
        <taxon>Actinomadura</taxon>
    </lineage>
</organism>
<keyword evidence="1" id="KW-0472">Membrane</keyword>
<accession>A0ABW3CEP6</accession>
<feature type="non-terminal residue" evidence="2">
    <location>
        <position position="1"/>
    </location>
</feature>
<gene>
    <name evidence="2" type="ORF">ACFQ07_11860</name>
</gene>